<dbReference type="Gene3D" id="3.30.450.20">
    <property type="entry name" value="PAS domain"/>
    <property type="match status" value="3"/>
</dbReference>
<dbReference type="InterPro" id="IPR000700">
    <property type="entry name" value="PAS-assoc_C"/>
</dbReference>
<keyword evidence="4" id="KW-1185">Reference proteome</keyword>
<sequence>MEHLRDEYIKIRELLRKHPHGMSVTEVSQALGKNKHSTGRYLDGMYAAGLVEMRMFGKAKIYSPSYRVPLASLISKMEERIMILDSDLRLLVINDACLELLGKKSGDLAGQDLRYVEVADSGVHDLLSVLVGKIGDSEQVLEYPLYLDGGEVIHLHIHIVPSLDEAHHAVYVIVMVDITEEVRMIQELREREHQYRELVEMADAIILKLDKNGNVLFFNEFAETFFGYSKEEVLGRSVIGTIVPPEEYSGRDLKELIAQVCTDTDSYRRNENANITKDGRLVWVRWSNRAIRNEEDQVIGVLSVGNDISDRKEMELALLSQKDQLERKFQEIECIQRFSGTINSVMTLPAILQELVRVIAKCWSKRGPTGVRITYAGNVYESGIPDGLPFIFSQSICAGEREVGSFEVGFGGRNEEAEYYENKERLLSMFAEKIGFAIEWMEAETKVRMERDLSDKILATVDAAIFVLDPEGRILRFNRRSEELTGCLEKEVLGSYIWDMFDPAGLSESVRSYVSTLVETKRGSHIRGAWTGRDQIRRTIDWSNSVVCDDAGVVTHIISTGLDVTRQVEGEAELRRCKSVLDRLLAGEEPK</sequence>
<evidence type="ECO:0000259" key="1">
    <source>
        <dbReference type="PROSITE" id="PS50112"/>
    </source>
</evidence>
<dbReference type="SUPFAM" id="SSF55785">
    <property type="entry name" value="PYP-like sensor domain (PAS domain)"/>
    <property type="match status" value="3"/>
</dbReference>
<feature type="domain" description="PAS" evidence="1">
    <location>
        <begin position="191"/>
        <end position="247"/>
    </location>
</feature>
<evidence type="ECO:0000259" key="2">
    <source>
        <dbReference type="PROSITE" id="PS50113"/>
    </source>
</evidence>
<evidence type="ECO:0000313" key="4">
    <source>
        <dbReference type="Proteomes" id="UP001524383"/>
    </source>
</evidence>
<dbReference type="Pfam" id="PF13426">
    <property type="entry name" value="PAS_9"/>
    <property type="match status" value="1"/>
</dbReference>
<proteinExistence type="predicted"/>
<name>A0ABD4TJ41_9EURY</name>
<accession>A0ABD4TJ41</accession>
<dbReference type="PANTHER" id="PTHR44757">
    <property type="entry name" value="DIGUANYLATE CYCLASE DGCP"/>
    <property type="match status" value="1"/>
</dbReference>
<feature type="domain" description="PAC" evidence="2">
    <location>
        <begin position="268"/>
        <end position="320"/>
    </location>
</feature>
<dbReference type="PANTHER" id="PTHR44757:SF2">
    <property type="entry name" value="BIOFILM ARCHITECTURE MAINTENANCE PROTEIN MBAA"/>
    <property type="match status" value="1"/>
</dbReference>
<dbReference type="InterPro" id="IPR001610">
    <property type="entry name" value="PAC"/>
</dbReference>
<dbReference type="NCBIfam" id="TIGR00229">
    <property type="entry name" value="sensory_box"/>
    <property type="match status" value="3"/>
</dbReference>
<dbReference type="InterPro" id="IPR013767">
    <property type="entry name" value="PAS_fold"/>
</dbReference>
<dbReference type="PROSITE" id="PS50113">
    <property type="entry name" value="PAC"/>
    <property type="match status" value="2"/>
</dbReference>
<dbReference type="PROSITE" id="PS50112">
    <property type="entry name" value="PAS"/>
    <property type="match status" value="3"/>
</dbReference>
<dbReference type="Proteomes" id="UP001524383">
    <property type="component" value="Unassembled WGS sequence"/>
</dbReference>
<feature type="domain" description="PAS" evidence="1">
    <location>
        <begin position="66"/>
        <end position="113"/>
    </location>
</feature>
<dbReference type="InterPro" id="IPR013656">
    <property type="entry name" value="PAS_4"/>
</dbReference>
<dbReference type="Pfam" id="PF08448">
    <property type="entry name" value="PAS_4"/>
    <property type="match status" value="1"/>
</dbReference>
<protein>
    <submittedName>
        <fullName evidence="3">PAS domain S-box protein</fullName>
    </submittedName>
</protein>
<dbReference type="SMART" id="SM00086">
    <property type="entry name" value="PAC"/>
    <property type="match status" value="3"/>
</dbReference>
<dbReference type="RefSeq" id="WP_255332663.1">
    <property type="nucleotide sequence ID" value="NZ_VOTZ01000013.1"/>
</dbReference>
<feature type="domain" description="PAS" evidence="1">
    <location>
        <begin position="450"/>
        <end position="521"/>
    </location>
</feature>
<evidence type="ECO:0000313" key="3">
    <source>
        <dbReference type="EMBL" id="MCQ1538711.1"/>
    </source>
</evidence>
<dbReference type="CDD" id="cd00090">
    <property type="entry name" value="HTH_ARSR"/>
    <property type="match status" value="1"/>
</dbReference>
<organism evidence="3 4">
    <name type="scientific">Methanocalculus taiwanensis</name>
    <dbReference type="NCBI Taxonomy" id="106207"/>
    <lineage>
        <taxon>Archaea</taxon>
        <taxon>Methanobacteriati</taxon>
        <taxon>Methanobacteriota</taxon>
        <taxon>Stenosarchaea group</taxon>
        <taxon>Methanomicrobia</taxon>
        <taxon>Methanomicrobiales</taxon>
        <taxon>Methanocalculaceae</taxon>
        <taxon>Methanocalculus</taxon>
    </lineage>
</organism>
<reference evidence="3 4" key="1">
    <citation type="submission" date="2019-08" db="EMBL/GenBank/DDBJ databases">
        <authorList>
            <person name="Chen S.-C."/>
            <person name="Lai M.-C."/>
            <person name="You Y.-T."/>
        </authorList>
    </citation>
    <scope>NUCLEOTIDE SEQUENCE [LARGE SCALE GENOMIC DNA]</scope>
    <source>
        <strain evidence="3 4">P2F9704a</strain>
    </source>
</reference>
<comment type="caution">
    <text evidence="3">The sequence shown here is derived from an EMBL/GenBank/DDBJ whole genome shotgun (WGS) entry which is preliminary data.</text>
</comment>
<dbReference type="InterPro" id="IPR000014">
    <property type="entry name" value="PAS"/>
</dbReference>
<gene>
    <name evidence="3" type="ORF">FTO68_06905</name>
</gene>
<dbReference type="SMART" id="SM00091">
    <property type="entry name" value="PAS"/>
    <property type="match status" value="3"/>
</dbReference>
<dbReference type="EMBL" id="VOTZ01000013">
    <property type="protein sequence ID" value="MCQ1538711.1"/>
    <property type="molecule type" value="Genomic_DNA"/>
</dbReference>
<dbReference type="InterPro" id="IPR035965">
    <property type="entry name" value="PAS-like_dom_sf"/>
</dbReference>
<dbReference type="InterPro" id="IPR011991">
    <property type="entry name" value="ArsR-like_HTH"/>
</dbReference>
<dbReference type="CDD" id="cd00130">
    <property type="entry name" value="PAS"/>
    <property type="match status" value="3"/>
</dbReference>
<dbReference type="InterPro" id="IPR052155">
    <property type="entry name" value="Biofilm_reg_signaling"/>
</dbReference>
<feature type="domain" description="PAC" evidence="2">
    <location>
        <begin position="139"/>
        <end position="190"/>
    </location>
</feature>
<dbReference type="SUPFAM" id="SSF46785">
    <property type="entry name" value="Winged helix' DNA-binding domain"/>
    <property type="match status" value="1"/>
</dbReference>
<dbReference type="Pfam" id="PF00989">
    <property type="entry name" value="PAS"/>
    <property type="match status" value="1"/>
</dbReference>
<dbReference type="AlphaFoldDB" id="A0ABD4TJ41"/>
<dbReference type="InterPro" id="IPR036390">
    <property type="entry name" value="WH_DNA-bd_sf"/>
</dbReference>